<feature type="region of interest" description="Disordered" evidence="1">
    <location>
        <begin position="316"/>
        <end position="342"/>
    </location>
</feature>
<feature type="region of interest" description="Disordered" evidence="1">
    <location>
        <begin position="243"/>
        <end position="277"/>
    </location>
</feature>
<dbReference type="AlphaFoldDB" id="A0A448WN85"/>
<reference evidence="2" key="1">
    <citation type="submission" date="2018-11" db="EMBL/GenBank/DDBJ databases">
        <authorList>
            <consortium name="Pathogen Informatics"/>
        </authorList>
    </citation>
    <scope>NUCLEOTIDE SEQUENCE</scope>
</reference>
<comment type="caution">
    <text evidence="2">The sequence shown here is derived from an EMBL/GenBank/DDBJ whole genome shotgun (WGS) entry which is preliminary data.</text>
</comment>
<name>A0A448WN85_9PLAT</name>
<evidence type="ECO:0000313" key="3">
    <source>
        <dbReference type="Proteomes" id="UP000784294"/>
    </source>
</evidence>
<feature type="region of interest" description="Disordered" evidence="1">
    <location>
        <begin position="184"/>
        <end position="212"/>
    </location>
</feature>
<protein>
    <submittedName>
        <fullName evidence="2">Uncharacterized protein</fullName>
    </submittedName>
</protein>
<feature type="compositionally biased region" description="Low complexity" evidence="1">
    <location>
        <begin position="262"/>
        <end position="277"/>
    </location>
</feature>
<feature type="compositionally biased region" description="Polar residues" evidence="1">
    <location>
        <begin position="70"/>
        <end position="80"/>
    </location>
</feature>
<proteinExistence type="predicted"/>
<dbReference type="EMBL" id="CAAALY010027000">
    <property type="protein sequence ID" value="VEL16065.1"/>
    <property type="molecule type" value="Genomic_DNA"/>
</dbReference>
<keyword evidence="3" id="KW-1185">Reference proteome</keyword>
<organism evidence="2 3">
    <name type="scientific">Protopolystoma xenopodis</name>
    <dbReference type="NCBI Taxonomy" id="117903"/>
    <lineage>
        <taxon>Eukaryota</taxon>
        <taxon>Metazoa</taxon>
        <taxon>Spiralia</taxon>
        <taxon>Lophotrochozoa</taxon>
        <taxon>Platyhelminthes</taxon>
        <taxon>Monogenea</taxon>
        <taxon>Polyopisthocotylea</taxon>
        <taxon>Polystomatidea</taxon>
        <taxon>Polystomatidae</taxon>
        <taxon>Protopolystoma</taxon>
    </lineage>
</organism>
<evidence type="ECO:0000256" key="1">
    <source>
        <dbReference type="SAM" id="MobiDB-lite"/>
    </source>
</evidence>
<dbReference type="Proteomes" id="UP000784294">
    <property type="component" value="Unassembled WGS sequence"/>
</dbReference>
<dbReference type="OrthoDB" id="6273320at2759"/>
<gene>
    <name evidence="2" type="ORF">PXEA_LOCUS9505</name>
</gene>
<sequence>METRPQKRKAVRRSSANYYITAEDHVDNEVKHERLLTETSRLSSSWASLRLSGLDKGDSSDYTDSLPGSAGSSPTPQRPHSFSGPLVISVTCSSSGNISCANPVACINSGYGASPSSPILMLGSPCHASPAASPVSSRVQCYSPGIGPTCPFLSCKKSYSNGNSASPLFVTTTRRKRAYPTILSCGNSSTEASRESSPDPFPGRSVKTIRPSEPCSTRISLVNSTVPPEVLASFRWPPMPPSAPFPSSPSTSHSSVGNSGCLNAPSSPSTASLPSPRLSLTSSASAILTYPSSPSASLIGSSDIPFSINTNNGLRSQADASSDYPKCEQHDSVSSPPLDHAASPTALILSDSLWENEEDHDSSIRM</sequence>
<accession>A0A448WN85</accession>
<evidence type="ECO:0000313" key="2">
    <source>
        <dbReference type="EMBL" id="VEL16065.1"/>
    </source>
</evidence>
<feature type="region of interest" description="Disordered" evidence="1">
    <location>
        <begin position="55"/>
        <end position="81"/>
    </location>
</feature>